<name>A0A843WGM3_COLES</name>
<dbReference type="OrthoDB" id="786537at2759"/>
<comment type="caution">
    <text evidence="2">The sequence shown here is derived from an EMBL/GenBank/DDBJ whole genome shotgun (WGS) entry which is preliminary data.</text>
</comment>
<keyword evidence="3" id="KW-1185">Reference proteome</keyword>
<evidence type="ECO:0000256" key="1">
    <source>
        <dbReference type="SAM" id="MobiDB-lite"/>
    </source>
</evidence>
<dbReference type="EMBL" id="NMUH01003737">
    <property type="protein sequence ID" value="MQM06906.1"/>
    <property type="molecule type" value="Genomic_DNA"/>
</dbReference>
<dbReference type="Proteomes" id="UP000652761">
    <property type="component" value="Unassembled WGS sequence"/>
</dbReference>
<feature type="region of interest" description="Disordered" evidence="1">
    <location>
        <begin position="38"/>
        <end position="71"/>
    </location>
</feature>
<proteinExistence type="predicted"/>
<sequence>MSYRAQSSQSLPGPGLHVVVTSSISSTDRWTKSIILPLRPAREIKPRPSTAGESDGEYHIHEDGNEDDVQE</sequence>
<organism evidence="2 3">
    <name type="scientific">Colocasia esculenta</name>
    <name type="common">Wild taro</name>
    <name type="synonym">Arum esculentum</name>
    <dbReference type="NCBI Taxonomy" id="4460"/>
    <lineage>
        <taxon>Eukaryota</taxon>
        <taxon>Viridiplantae</taxon>
        <taxon>Streptophyta</taxon>
        <taxon>Embryophyta</taxon>
        <taxon>Tracheophyta</taxon>
        <taxon>Spermatophyta</taxon>
        <taxon>Magnoliopsida</taxon>
        <taxon>Liliopsida</taxon>
        <taxon>Araceae</taxon>
        <taxon>Aroideae</taxon>
        <taxon>Colocasieae</taxon>
        <taxon>Colocasia</taxon>
    </lineage>
</organism>
<accession>A0A843WGM3</accession>
<protein>
    <submittedName>
        <fullName evidence="2">Uncharacterized protein</fullName>
    </submittedName>
</protein>
<dbReference type="AlphaFoldDB" id="A0A843WGM3"/>
<reference evidence="2" key="1">
    <citation type="submission" date="2017-07" db="EMBL/GenBank/DDBJ databases">
        <title>Taro Niue Genome Assembly and Annotation.</title>
        <authorList>
            <person name="Atibalentja N."/>
            <person name="Keating K."/>
            <person name="Fields C.J."/>
        </authorList>
    </citation>
    <scope>NUCLEOTIDE SEQUENCE</scope>
    <source>
        <strain evidence="2">Niue_2</strain>
        <tissue evidence="2">Leaf</tissue>
    </source>
</reference>
<evidence type="ECO:0000313" key="2">
    <source>
        <dbReference type="EMBL" id="MQM06906.1"/>
    </source>
</evidence>
<evidence type="ECO:0000313" key="3">
    <source>
        <dbReference type="Proteomes" id="UP000652761"/>
    </source>
</evidence>
<gene>
    <name evidence="2" type="ORF">Taro_039740</name>
</gene>